<keyword evidence="2" id="KW-0732">Signal</keyword>
<dbReference type="InParanoid" id="A0A152A0F5"/>
<feature type="signal peptide" evidence="2">
    <location>
        <begin position="1"/>
        <end position="21"/>
    </location>
</feature>
<keyword evidence="4" id="KW-1185">Reference proteome</keyword>
<evidence type="ECO:0000313" key="3">
    <source>
        <dbReference type="EMBL" id="KYQ99741.1"/>
    </source>
</evidence>
<feature type="compositionally biased region" description="Basic and acidic residues" evidence="1">
    <location>
        <begin position="42"/>
        <end position="60"/>
    </location>
</feature>
<evidence type="ECO:0000256" key="2">
    <source>
        <dbReference type="SAM" id="SignalP"/>
    </source>
</evidence>
<organism evidence="3 4">
    <name type="scientific">Tieghemostelium lacteum</name>
    <name type="common">Slime mold</name>
    <name type="synonym">Dictyostelium lacteum</name>
    <dbReference type="NCBI Taxonomy" id="361077"/>
    <lineage>
        <taxon>Eukaryota</taxon>
        <taxon>Amoebozoa</taxon>
        <taxon>Evosea</taxon>
        <taxon>Eumycetozoa</taxon>
        <taxon>Dictyostelia</taxon>
        <taxon>Dictyosteliales</taxon>
        <taxon>Raperosteliaceae</taxon>
        <taxon>Tieghemostelium</taxon>
    </lineage>
</organism>
<feature type="compositionally biased region" description="Low complexity" evidence="1">
    <location>
        <begin position="100"/>
        <end position="119"/>
    </location>
</feature>
<gene>
    <name evidence="3" type="ORF">DLAC_03681</name>
</gene>
<name>A0A152A0F5_TIELA</name>
<dbReference type="EMBL" id="LODT01000020">
    <property type="protein sequence ID" value="KYQ99741.1"/>
    <property type="molecule type" value="Genomic_DNA"/>
</dbReference>
<feature type="compositionally biased region" description="Low complexity" evidence="1">
    <location>
        <begin position="74"/>
        <end position="89"/>
    </location>
</feature>
<accession>A0A152A0F5</accession>
<proteinExistence type="predicted"/>
<dbReference type="Proteomes" id="UP000076078">
    <property type="component" value="Unassembled WGS sequence"/>
</dbReference>
<reference evidence="3 4" key="1">
    <citation type="submission" date="2015-12" db="EMBL/GenBank/DDBJ databases">
        <title>Dictyostelia acquired genes for synthesis and detection of signals that induce cell-type specialization by lateral gene transfer from prokaryotes.</title>
        <authorList>
            <person name="Gloeckner G."/>
            <person name="Schaap P."/>
        </authorList>
    </citation>
    <scope>NUCLEOTIDE SEQUENCE [LARGE SCALE GENOMIC DNA]</scope>
    <source>
        <strain evidence="3 4">TK</strain>
    </source>
</reference>
<protein>
    <submittedName>
        <fullName evidence="3">Uncharacterized protein</fullName>
    </submittedName>
</protein>
<evidence type="ECO:0000313" key="4">
    <source>
        <dbReference type="Proteomes" id="UP000076078"/>
    </source>
</evidence>
<evidence type="ECO:0000256" key="1">
    <source>
        <dbReference type="SAM" id="MobiDB-lite"/>
    </source>
</evidence>
<comment type="caution">
    <text evidence="3">The sequence shown here is derived from an EMBL/GenBank/DDBJ whole genome shotgun (WGS) entry which is preliminary data.</text>
</comment>
<feature type="chain" id="PRO_5007593554" evidence="2">
    <location>
        <begin position="22"/>
        <end position="128"/>
    </location>
</feature>
<sequence length="128" mass="14302">MNIKLIALIVLLFCIISIVHSSEKHGGRSSGPEKPPVSANDPRSDKDSCSDNEHEHEYHEHHRHPGYHMNIHIDVYSDSDVVESYSDSDSCSDHDNGRNPTQVPTVTQGPPIKQSSQPPKFTPQPKKK</sequence>
<dbReference type="AlphaFoldDB" id="A0A152A0F5"/>
<feature type="region of interest" description="Disordered" evidence="1">
    <location>
        <begin position="22"/>
        <end position="128"/>
    </location>
</feature>